<keyword evidence="7 11" id="KW-0256">Endoplasmic reticulum</keyword>
<feature type="chain" id="PRO_5040280977" description="Mannosyltransferase" evidence="12">
    <location>
        <begin position="18"/>
        <end position="509"/>
    </location>
</feature>
<keyword evidence="14" id="KW-1185">Reference proteome</keyword>
<comment type="subcellular location">
    <subcellularLocation>
        <location evidence="1 11">Endoplasmic reticulum membrane</location>
        <topology evidence="1 11">Multi-pass membrane protein</topology>
    </subcellularLocation>
</comment>
<organism evidence="13 14">
    <name type="scientific">Rhizodiscina lignyota</name>
    <dbReference type="NCBI Taxonomy" id="1504668"/>
    <lineage>
        <taxon>Eukaryota</taxon>
        <taxon>Fungi</taxon>
        <taxon>Dikarya</taxon>
        <taxon>Ascomycota</taxon>
        <taxon>Pezizomycotina</taxon>
        <taxon>Dothideomycetes</taxon>
        <taxon>Pleosporomycetidae</taxon>
        <taxon>Aulographales</taxon>
        <taxon>Rhizodiscinaceae</taxon>
        <taxon>Rhizodiscina</taxon>
    </lineage>
</organism>
<feature type="signal peptide" evidence="12">
    <location>
        <begin position="1"/>
        <end position="17"/>
    </location>
</feature>
<dbReference type="GO" id="GO:0000026">
    <property type="term" value="F:alpha-1,2-mannosyltransferase activity"/>
    <property type="evidence" value="ECO:0007669"/>
    <property type="project" value="TreeGrafter"/>
</dbReference>
<evidence type="ECO:0000256" key="6">
    <source>
        <dbReference type="ARBA" id="ARBA00022692"/>
    </source>
</evidence>
<evidence type="ECO:0000256" key="1">
    <source>
        <dbReference type="ARBA" id="ARBA00004477"/>
    </source>
</evidence>
<evidence type="ECO:0000313" key="13">
    <source>
        <dbReference type="EMBL" id="KAF2095176.1"/>
    </source>
</evidence>
<evidence type="ECO:0000256" key="7">
    <source>
        <dbReference type="ARBA" id="ARBA00022824"/>
    </source>
</evidence>
<name>A0A9P4IBD9_9PEZI</name>
<gene>
    <name evidence="13" type="ORF">NA57DRAFT_68155</name>
</gene>
<feature type="transmembrane region" description="Helical" evidence="11">
    <location>
        <begin position="209"/>
        <end position="233"/>
    </location>
</feature>
<evidence type="ECO:0000256" key="10">
    <source>
        <dbReference type="ARBA" id="ARBA00038466"/>
    </source>
</evidence>
<dbReference type="Proteomes" id="UP000799772">
    <property type="component" value="Unassembled WGS sequence"/>
</dbReference>
<comment type="caution">
    <text evidence="13">The sequence shown here is derived from an EMBL/GenBank/DDBJ whole genome shotgun (WGS) entry which is preliminary data.</text>
</comment>
<feature type="transmembrane region" description="Helical" evidence="11">
    <location>
        <begin position="168"/>
        <end position="189"/>
    </location>
</feature>
<dbReference type="Pfam" id="PF03901">
    <property type="entry name" value="Glyco_transf_22"/>
    <property type="match status" value="1"/>
</dbReference>
<sequence length="509" mass="58220">MWRRTYFFLILVRLYFALSPSYLHPDENFQGPEVIAGRVFSYPAHHTWEFTSDSPIRSVFPLWLVYGLPMYVLRELWEGSGRGEVPPEVAYYTLRILMFILSFVLEDWAIQELVKSSRQRRVAMILVASSYVTWTWQMHTFSNSIETLVLLWSLALIARIHEDKQHSSVFACAVLAFCTVLGTFNRITFPAFLVIPGLSLFPHFWRKPFSLVSMILAGAFTLFLALSVDTSFYNPSEPFTFRRILINPLITPLNNVLYNSSHTNLAEHGIHPYYQHLVANLPQLLGPAFPLVFFSPRRSWRLYAAACGVLVLSCFPHQEARFLMPAVPLILSSIRLPRHLLGLWITIWIIFNVALGTLMGVYHQGGVVPAQIWLSKQQNIRKVFYWKTYSAPVWLINGNATATEVVNLMGMSGDDLIQRLIAEAPCRNETSSTVVDGSVVVAVPSSATFIDPHVMNNITADLIFRDLWRYRNHINLDDLDIGEEGIEGTFHRVIERRGLVLWEVEKKCP</sequence>
<feature type="transmembrane region" description="Helical" evidence="11">
    <location>
        <begin position="341"/>
        <end position="362"/>
    </location>
</feature>
<comment type="similarity">
    <text evidence="10">Belongs to the glycosyltransferase 22 family. PIGZ subfamily.</text>
</comment>
<keyword evidence="5" id="KW-0808">Transferase</keyword>
<keyword evidence="4 11" id="KW-0328">Glycosyltransferase</keyword>
<dbReference type="AlphaFoldDB" id="A0A9P4IBD9"/>
<evidence type="ECO:0000256" key="2">
    <source>
        <dbReference type="ARBA" id="ARBA00004687"/>
    </source>
</evidence>
<evidence type="ECO:0000256" key="3">
    <source>
        <dbReference type="ARBA" id="ARBA00022502"/>
    </source>
</evidence>
<dbReference type="OrthoDB" id="10066429at2759"/>
<evidence type="ECO:0000256" key="12">
    <source>
        <dbReference type="SAM" id="SignalP"/>
    </source>
</evidence>
<keyword evidence="3" id="KW-0337">GPI-anchor biosynthesis</keyword>
<evidence type="ECO:0000313" key="14">
    <source>
        <dbReference type="Proteomes" id="UP000799772"/>
    </source>
</evidence>
<keyword evidence="8 11" id="KW-1133">Transmembrane helix</keyword>
<dbReference type="PANTHER" id="PTHR22760">
    <property type="entry name" value="GLYCOSYLTRANSFERASE"/>
    <property type="match status" value="1"/>
</dbReference>
<evidence type="ECO:0000256" key="5">
    <source>
        <dbReference type="ARBA" id="ARBA00022679"/>
    </source>
</evidence>
<evidence type="ECO:0000256" key="4">
    <source>
        <dbReference type="ARBA" id="ARBA00022676"/>
    </source>
</evidence>
<comment type="caution">
    <text evidence="11">Lacks conserved residue(s) required for the propagation of feature annotation.</text>
</comment>
<dbReference type="EMBL" id="ML978132">
    <property type="protein sequence ID" value="KAF2095176.1"/>
    <property type="molecule type" value="Genomic_DNA"/>
</dbReference>
<dbReference type="InterPro" id="IPR005599">
    <property type="entry name" value="GPI_mannosylTrfase"/>
</dbReference>
<evidence type="ECO:0000256" key="8">
    <source>
        <dbReference type="ARBA" id="ARBA00022989"/>
    </source>
</evidence>
<dbReference type="EC" id="2.4.1.-" evidence="11"/>
<proteinExistence type="inferred from homology"/>
<accession>A0A9P4IBD9</accession>
<dbReference type="GO" id="GO:0006506">
    <property type="term" value="P:GPI anchor biosynthetic process"/>
    <property type="evidence" value="ECO:0007669"/>
    <property type="project" value="UniProtKB-KW"/>
</dbReference>
<protein>
    <recommendedName>
        <fullName evidence="11">Mannosyltransferase</fullName>
        <ecNumber evidence="11">2.4.1.-</ecNumber>
    </recommendedName>
</protein>
<keyword evidence="9 11" id="KW-0472">Membrane</keyword>
<comment type="pathway">
    <text evidence="2">Glycolipid biosynthesis; glycosylphosphatidylinositol-anchor biosynthesis.</text>
</comment>
<dbReference type="GO" id="GO:0005789">
    <property type="term" value="C:endoplasmic reticulum membrane"/>
    <property type="evidence" value="ECO:0007669"/>
    <property type="project" value="UniProtKB-SubCell"/>
</dbReference>
<keyword evidence="12" id="KW-0732">Signal</keyword>
<reference evidence="13" key="1">
    <citation type="journal article" date="2020" name="Stud. Mycol.">
        <title>101 Dothideomycetes genomes: a test case for predicting lifestyles and emergence of pathogens.</title>
        <authorList>
            <person name="Haridas S."/>
            <person name="Albert R."/>
            <person name="Binder M."/>
            <person name="Bloem J."/>
            <person name="Labutti K."/>
            <person name="Salamov A."/>
            <person name="Andreopoulos B."/>
            <person name="Baker S."/>
            <person name="Barry K."/>
            <person name="Bills G."/>
            <person name="Bluhm B."/>
            <person name="Cannon C."/>
            <person name="Castanera R."/>
            <person name="Culley D."/>
            <person name="Daum C."/>
            <person name="Ezra D."/>
            <person name="Gonzalez J."/>
            <person name="Henrissat B."/>
            <person name="Kuo A."/>
            <person name="Liang C."/>
            <person name="Lipzen A."/>
            <person name="Lutzoni F."/>
            <person name="Magnuson J."/>
            <person name="Mondo S."/>
            <person name="Nolan M."/>
            <person name="Ohm R."/>
            <person name="Pangilinan J."/>
            <person name="Park H.-J."/>
            <person name="Ramirez L."/>
            <person name="Alfaro M."/>
            <person name="Sun H."/>
            <person name="Tritt A."/>
            <person name="Yoshinaga Y."/>
            <person name="Zwiers L.-H."/>
            <person name="Turgeon B."/>
            <person name="Goodwin S."/>
            <person name="Spatafora J."/>
            <person name="Crous P."/>
            <person name="Grigoriev I."/>
        </authorList>
    </citation>
    <scope>NUCLEOTIDE SEQUENCE</scope>
    <source>
        <strain evidence="13">CBS 133067</strain>
    </source>
</reference>
<dbReference type="PANTHER" id="PTHR22760:SF3">
    <property type="entry name" value="GPI MANNOSYLTRANSFERASE 4"/>
    <property type="match status" value="1"/>
</dbReference>
<keyword evidence="6 11" id="KW-0812">Transmembrane</keyword>
<evidence type="ECO:0000256" key="9">
    <source>
        <dbReference type="ARBA" id="ARBA00023136"/>
    </source>
</evidence>
<evidence type="ECO:0000256" key="11">
    <source>
        <dbReference type="RuleBase" id="RU363075"/>
    </source>
</evidence>